<dbReference type="Pfam" id="PF11864">
    <property type="entry name" value="DUF3384"/>
    <property type="match status" value="1"/>
</dbReference>
<accession>A0A1Y1Z060</accession>
<proteinExistence type="predicted"/>
<sequence>MPPPSDSVPRTPDRRSSSSALFGAFRNLTGGILKSSTPPTASLSSVTGTPAHTPSIRSDQRPESIAGVAAASPDANVKTPDSDVAVDFGKAHGKVHGGPPELETLVQQLHPSTLLAERVRVVDKICAILNEYPVRNVLPLWDAGSDLLAKHQPLEAVQAGFTLLKSCTALDHLTPLERNVFFKAAALRDDEHFDLRLQVMVSLTQDGRNIEAFEPLLASFVLAALEPCFKQSREARKSHAKTSVDQLAQEGQPRKSQGKTSVDPLGQDSKTIARMFQYAINVTKFNSKIFCEDDLEVLLASVMRICEKTDQRRDIEYSIKLFDTIITYVYVPPSSLQPCLEVLCAVHRLKGLKDQTWNTLSNLFKSHVGQAAVSALLRTLRKGPLQESFRDNKLRGSIDILEKLLLEDGQNGLPQVPVSLLVPALKSSILLENQGQEEYVLGLVEKILAEEKLRSLLLSEADWTDLIHIIRICAEREDRRKAPKEKPACAETLSTAGSAALAHGDSSNASVVSATEDQDANSVINVAKSTRPRRSRRTSSDTFSNILISLDAISHEMDYYKKAFVMELFMHLATRLSDSTAENMMTFHVDEGYFQPSTEDFLESCAGLVYGIIADETRPRSLRIKSIRVLRNTYTTIDGLRPDDEVQRCAALLLDTIEMEEDVIVLHELVDFAVEVADRASYAAFPQTISLLKKRLEHSRDIYSPPPTISPPWMPTSPATVDQPLGSPCNVITTAFVRLFTRSVTKSARKTLCLYDMLREIVGSEACESDARLTAMKLLFRLRAESNHSLTVSASSEGESIAGVLHRTTETAVVSDKMDEAGPVESGRPDDYTSWRDQRKVSGGSPHSSLNRHTGRNNNGTSRVSKPISPLWMYPGPKGLPEEPSPIPSRVVYAHIDAAEYPLSDDLLDLQVTLWLELVISLLQKAPDWEIYSYVLVHLGPQLSNQALVRSCVPQLKMLRSVVCEQIRNSTFYEPPSVTLLKKADVAVCLFHILTVLISYHDYYEKSEEDELVKVFLHGIGSWDRTAKWCIHALTVCCHEMPLSVSKSLDNIIQKMSQIITKPSTAIHILEFLTSMARMPELYKNFRVDEFKMVFGVSFRYLQHVRDQRERANVATSSQGGNRTLRQSGYGRDLVTHGEHTSARSSRAAVDDVPQYVYSLAYHVITFWFMCLKMEDRAKQIPWITENLRYTDSTGRQVMEEQGQVLVDLMNMVAYSDRDETVYDPNFAKESDGQQWTRTWIVGHSLLTIRTAARTGMSIVTSRRPCGTRYHALHPLLAPPPAHQVPLTTGLAAEAFHTSSYVGILPEDIFQTYYAPLGLADPPVLLPDDEATRRAITLFDHNATVDGHKVGVIYIGEGQTQERDILNNDIGSSAYTSFLNDLGTLVKLKDAKCNTGGLDIRGDNDGEFTFCWRDRCIELVFHIPTMMPTNADDESTYWNKKKHIGNDYVNIIFNDSGLPYNFDTFPSAFNYVYIVITPESRASFVDRRLDADPDGKTRYFKVQVIPKPGFPDISPAAEPKIISGKHLAAYCRLIAINACVFSQVWSKREGGEAVSSWRNRLREINRLRARYGAGGSNSALAPAGSHNVAVGAGTVGLGAERAKNESSSAFKRTSIATYVSEGSRSSVTNGSQHDVAL</sequence>
<dbReference type="Gene3D" id="3.40.50.11210">
    <property type="entry name" value="Rap/Ran-GAP"/>
    <property type="match status" value="1"/>
</dbReference>
<feature type="domain" description="Rap-GAP" evidence="3">
    <location>
        <begin position="1336"/>
        <end position="1567"/>
    </location>
</feature>
<dbReference type="FunFam" id="3.40.50.11210:FF:000007">
    <property type="entry name" value="Tuberous sclerosis 2"/>
    <property type="match status" value="1"/>
</dbReference>
<dbReference type="GO" id="GO:0005634">
    <property type="term" value="C:nucleus"/>
    <property type="evidence" value="ECO:0007669"/>
    <property type="project" value="InterPro"/>
</dbReference>
<dbReference type="InterPro" id="IPR035974">
    <property type="entry name" value="Rap/Ran-GAP_sf"/>
</dbReference>
<keyword evidence="1" id="KW-0343">GTPase activation</keyword>
<feature type="compositionally biased region" description="Polar residues" evidence="2">
    <location>
        <begin position="34"/>
        <end position="57"/>
    </location>
</feature>
<dbReference type="Pfam" id="PF03542">
    <property type="entry name" value="Tuberin"/>
    <property type="match status" value="1"/>
</dbReference>
<dbReference type="GO" id="GO:0051056">
    <property type="term" value="P:regulation of small GTPase mediated signal transduction"/>
    <property type="evidence" value="ECO:0007669"/>
    <property type="project" value="InterPro"/>
</dbReference>
<dbReference type="PROSITE" id="PS50085">
    <property type="entry name" value="RAPGAP"/>
    <property type="match status" value="1"/>
</dbReference>
<feature type="region of interest" description="Disordered" evidence="2">
    <location>
        <begin position="240"/>
        <end position="266"/>
    </location>
</feature>
<dbReference type="GO" id="GO:0005096">
    <property type="term" value="F:GTPase activator activity"/>
    <property type="evidence" value="ECO:0007669"/>
    <property type="project" value="UniProtKB-KW"/>
</dbReference>
<feature type="region of interest" description="Disordered" evidence="2">
    <location>
        <begin position="812"/>
        <end position="870"/>
    </location>
</feature>
<dbReference type="PANTHER" id="PTHR10063:SF0">
    <property type="entry name" value="TUBERIN"/>
    <property type="match status" value="1"/>
</dbReference>
<name>A0A1Y1Z060_9PLEO</name>
<evidence type="ECO:0000313" key="5">
    <source>
        <dbReference type="Proteomes" id="UP000193144"/>
    </source>
</evidence>
<dbReference type="InterPro" id="IPR027107">
    <property type="entry name" value="Tuberin/Ral-act_asu"/>
</dbReference>
<feature type="compositionally biased region" description="Basic and acidic residues" evidence="2">
    <location>
        <begin position="827"/>
        <end position="840"/>
    </location>
</feature>
<dbReference type="EMBL" id="MCFA01000145">
    <property type="protein sequence ID" value="ORY03576.1"/>
    <property type="molecule type" value="Genomic_DNA"/>
</dbReference>
<evidence type="ECO:0000313" key="4">
    <source>
        <dbReference type="EMBL" id="ORY03576.1"/>
    </source>
</evidence>
<dbReference type="InterPro" id="IPR018515">
    <property type="entry name" value="Tuberin-type_domain"/>
</dbReference>
<evidence type="ECO:0000256" key="2">
    <source>
        <dbReference type="SAM" id="MobiDB-lite"/>
    </source>
</evidence>
<feature type="region of interest" description="Disordered" evidence="2">
    <location>
        <begin position="1112"/>
        <end position="1131"/>
    </location>
</feature>
<comment type="caution">
    <text evidence="4">The sequence shown here is derived from an EMBL/GenBank/DDBJ whole genome shotgun (WGS) entry which is preliminary data.</text>
</comment>
<feature type="region of interest" description="Disordered" evidence="2">
    <location>
        <begin position="1"/>
        <end position="64"/>
    </location>
</feature>
<dbReference type="InterPro" id="IPR000331">
    <property type="entry name" value="Rap/Ran_GAP_dom"/>
</dbReference>
<dbReference type="Pfam" id="PF02145">
    <property type="entry name" value="Rap_GAP"/>
    <property type="match status" value="1"/>
</dbReference>
<dbReference type="PANTHER" id="PTHR10063">
    <property type="entry name" value="TUBERIN"/>
    <property type="match status" value="1"/>
</dbReference>
<keyword evidence="5" id="KW-1185">Reference proteome</keyword>
<gene>
    <name evidence="4" type="ORF">BCR34DRAFT_605193</name>
</gene>
<evidence type="ECO:0000259" key="3">
    <source>
        <dbReference type="PROSITE" id="PS50085"/>
    </source>
</evidence>
<dbReference type="OrthoDB" id="19311at2759"/>
<dbReference type="GO" id="GO:0033596">
    <property type="term" value="C:TSC1-TSC2 complex"/>
    <property type="evidence" value="ECO:0007669"/>
    <property type="project" value="TreeGrafter"/>
</dbReference>
<reference evidence="4 5" key="1">
    <citation type="submission" date="2016-07" db="EMBL/GenBank/DDBJ databases">
        <title>Pervasive Adenine N6-methylation of Active Genes in Fungi.</title>
        <authorList>
            <consortium name="DOE Joint Genome Institute"/>
            <person name="Mondo S.J."/>
            <person name="Dannebaum R.O."/>
            <person name="Kuo R.C."/>
            <person name="Labutti K."/>
            <person name="Haridas S."/>
            <person name="Kuo A."/>
            <person name="Salamov A."/>
            <person name="Ahrendt S.R."/>
            <person name="Lipzen A."/>
            <person name="Sullivan W."/>
            <person name="Andreopoulos W.B."/>
            <person name="Clum A."/>
            <person name="Lindquist E."/>
            <person name="Daum C."/>
            <person name="Ramamoorthy G.K."/>
            <person name="Gryganskyi A."/>
            <person name="Culley D."/>
            <person name="Magnuson J.K."/>
            <person name="James T.Y."/>
            <person name="O'Malley M.A."/>
            <person name="Stajich J.E."/>
            <person name="Spatafora J.W."/>
            <person name="Visel A."/>
            <person name="Grigoriev I.V."/>
        </authorList>
    </citation>
    <scope>NUCLEOTIDE SEQUENCE [LARGE SCALE GENOMIC DNA]</scope>
    <source>
        <strain evidence="4 5">CBS 115471</strain>
    </source>
</reference>
<dbReference type="Proteomes" id="UP000193144">
    <property type="component" value="Unassembled WGS sequence"/>
</dbReference>
<protein>
    <recommendedName>
        <fullName evidence="3">Rap-GAP domain-containing protein</fullName>
    </recommendedName>
</protein>
<dbReference type="InterPro" id="IPR024584">
    <property type="entry name" value="Tuberin_N"/>
</dbReference>
<feature type="compositionally biased region" description="Polar residues" evidence="2">
    <location>
        <begin position="845"/>
        <end position="864"/>
    </location>
</feature>
<organism evidence="4 5">
    <name type="scientific">Clohesyomyces aquaticus</name>
    <dbReference type="NCBI Taxonomy" id="1231657"/>
    <lineage>
        <taxon>Eukaryota</taxon>
        <taxon>Fungi</taxon>
        <taxon>Dikarya</taxon>
        <taxon>Ascomycota</taxon>
        <taxon>Pezizomycotina</taxon>
        <taxon>Dothideomycetes</taxon>
        <taxon>Pleosporomycetidae</taxon>
        <taxon>Pleosporales</taxon>
        <taxon>Lindgomycetaceae</taxon>
        <taxon>Clohesyomyces</taxon>
    </lineage>
</organism>
<dbReference type="SUPFAM" id="SSF111347">
    <property type="entry name" value="Rap/Ran-GAP"/>
    <property type="match status" value="1"/>
</dbReference>
<dbReference type="STRING" id="1231657.A0A1Y1Z060"/>
<dbReference type="GO" id="GO:0032007">
    <property type="term" value="P:negative regulation of TOR signaling"/>
    <property type="evidence" value="ECO:0007669"/>
    <property type="project" value="TreeGrafter"/>
</dbReference>
<feature type="compositionally biased region" description="Polar residues" evidence="2">
    <location>
        <begin position="1114"/>
        <end position="1127"/>
    </location>
</feature>
<evidence type="ECO:0000256" key="1">
    <source>
        <dbReference type="ARBA" id="ARBA00022468"/>
    </source>
</evidence>